<dbReference type="AlphaFoldDB" id="A0A364JVJ4"/>
<protein>
    <recommendedName>
        <fullName evidence="3">SsrA-binding protein</fullName>
    </recommendedName>
    <alternativeName>
        <fullName evidence="3">Small protein B</fullName>
    </alternativeName>
</protein>
<gene>
    <name evidence="3" type="primary">smpB</name>
    <name evidence="4" type="ORF">C7374_1057</name>
</gene>
<dbReference type="HAMAP" id="MF_00023">
    <property type="entry name" value="SmpB"/>
    <property type="match status" value="1"/>
</dbReference>
<comment type="function">
    <text evidence="3">Required for rescue of stalled ribosomes mediated by trans-translation. Binds to transfer-messenger RNA (tmRNA), required for stable association of tmRNA with ribosomes. tmRNA and SmpB together mimic tRNA shape, replacing the anticodon stem-loop with SmpB. tmRNA is encoded by the ssrA gene; the 2 termini fold to resemble tRNA(Ala) and it encodes a 'tag peptide', a short internal open reading frame. During trans-translation Ala-aminoacylated tmRNA acts like a tRNA, entering the A-site of stalled ribosomes, displacing the stalled mRNA. The ribosome then switches to translate the ORF on the tmRNA; the nascent peptide is terminated with the 'tag peptide' encoded by the tmRNA and targeted for degradation. The ribosome is freed to recommence translation, which seems to be the essential function of trans-translation.</text>
</comment>
<dbReference type="Pfam" id="PF01668">
    <property type="entry name" value="SmpB"/>
    <property type="match status" value="1"/>
</dbReference>
<proteinExistence type="inferred from homology"/>
<dbReference type="GO" id="GO:0005829">
    <property type="term" value="C:cytosol"/>
    <property type="evidence" value="ECO:0007669"/>
    <property type="project" value="TreeGrafter"/>
</dbReference>
<comment type="caution">
    <text evidence="4">The sequence shown here is derived from an EMBL/GenBank/DDBJ whole genome shotgun (WGS) entry which is preliminary data.</text>
</comment>
<sequence length="177" mass="20823">MLSPNMRFDWGKLVVYDGIMNKSKNSPTRKTIAENRKARFNFEIIDTLEAGLVLTGTEVKSLRANQANIAESYASFEDGEFWLINSYVPEYTQGNRFNHDPRRHRKLLVNRREMSRLFNSVSREGMTIVPLKIYFNEQGRAKLELALARGKKNHDKRETEKMRDWNREKARLLRDRG</sequence>
<keyword evidence="5" id="KW-1185">Reference proteome</keyword>
<dbReference type="NCBIfam" id="TIGR00086">
    <property type="entry name" value="smpB"/>
    <property type="match status" value="1"/>
</dbReference>
<dbReference type="GO" id="GO:0003723">
    <property type="term" value="F:RNA binding"/>
    <property type="evidence" value="ECO:0007669"/>
    <property type="project" value="UniProtKB-UniRule"/>
</dbReference>
<dbReference type="InterPro" id="IPR023620">
    <property type="entry name" value="SmpB"/>
</dbReference>
<accession>A0A364JVJ4</accession>
<evidence type="ECO:0000256" key="1">
    <source>
        <dbReference type="ARBA" id="ARBA00022490"/>
    </source>
</evidence>
<comment type="similarity">
    <text evidence="3">Belongs to the SmpB family.</text>
</comment>
<comment type="subcellular location">
    <subcellularLocation>
        <location evidence="3">Cytoplasm</location>
    </subcellularLocation>
    <text evidence="3">The tmRNA-SmpB complex associates with stalled 70S ribosomes.</text>
</comment>
<dbReference type="PANTHER" id="PTHR30308">
    <property type="entry name" value="TMRNA-BINDING COMPONENT OF TRANS-TRANSLATION TAGGING COMPLEX"/>
    <property type="match status" value="1"/>
</dbReference>
<dbReference type="SUPFAM" id="SSF74982">
    <property type="entry name" value="Small protein B (SmpB)"/>
    <property type="match status" value="1"/>
</dbReference>
<keyword evidence="2 3" id="KW-0694">RNA-binding</keyword>
<dbReference type="Proteomes" id="UP000249453">
    <property type="component" value="Unassembled WGS sequence"/>
</dbReference>
<dbReference type="GO" id="GO:0070930">
    <property type="term" value="P:trans-translation-dependent protein tagging"/>
    <property type="evidence" value="ECO:0007669"/>
    <property type="project" value="TreeGrafter"/>
</dbReference>
<dbReference type="InterPro" id="IPR000037">
    <property type="entry name" value="SsrA-bd_prot"/>
</dbReference>
<dbReference type="NCBIfam" id="NF003843">
    <property type="entry name" value="PRK05422.1"/>
    <property type="match status" value="1"/>
</dbReference>
<name>A0A364JVJ4_9HYPH</name>
<dbReference type="InterPro" id="IPR020081">
    <property type="entry name" value="SsrA-bd_prot_CS"/>
</dbReference>
<evidence type="ECO:0000256" key="3">
    <source>
        <dbReference type="HAMAP-Rule" id="MF_00023"/>
    </source>
</evidence>
<dbReference type="CDD" id="cd09294">
    <property type="entry name" value="SmpB"/>
    <property type="match status" value="1"/>
</dbReference>
<dbReference type="PROSITE" id="PS01317">
    <property type="entry name" value="SSRP"/>
    <property type="match status" value="1"/>
</dbReference>
<dbReference type="EMBL" id="QLMK01000005">
    <property type="protein sequence ID" value="RAK28959.1"/>
    <property type="molecule type" value="Genomic_DNA"/>
</dbReference>
<dbReference type="GO" id="GO:0070929">
    <property type="term" value="P:trans-translation"/>
    <property type="evidence" value="ECO:0007669"/>
    <property type="project" value="UniProtKB-UniRule"/>
</dbReference>
<evidence type="ECO:0000313" key="4">
    <source>
        <dbReference type="EMBL" id="RAK28959.1"/>
    </source>
</evidence>
<reference evidence="4 5" key="1">
    <citation type="submission" date="2018-06" db="EMBL/GenBank/DDBJ databases">
        <title>Genomic Encyclopedia of Type Strains, Phase IV (KMG-IV): sequencing the most valuable type-strain genomes for metagenomic binning, comparative biology and taxonomic classification.</title>
        <authorList>
            <person name="Goeker M."/>
        </authorList>
    </citation>
    <scope>NUCLEOTIDE SEQUENCE [LARGE SCALE GENOMIC DNA]</scope>
    <source>
        <strain evidence="4 5">DSM 26720</strain>
    </source>
</reference>
<evidence type="ECO:0000313" key="5">
    <source>
        <dbReference type="Proteomes" id="UP000249453"/>
    </source>
</evidence>
<evidence type="ECO:0000256" key="2">
    <source>
        <dbReference type="ARBA" id="ARBA00022884"/>
    </source>
</evidence>
<dbReference type="PANTHER" id="PTHR30308:SF2">
    <property type="entry name" value="SSRA-BINDING PROTEIN"/>
    <property type="match status" value="1"/>
</dbReference>
<dbReference type="Gene3D" id="2.40.280.10">
    <property type="match status" value="1"/>
</dbReference>
<organism evidence="4 5">
    <name type="scientific">Falsochrobactrum ovis</name>
    <dbReference type="NCBI Taxonomy" id="1293442"/>
    <lineage>
        <taxon>Bacteria</taxon>
        <taxon>Pseudomonadati</taxon>
        <taxon>Pseudomonadota</taxon>
        <taxon>Alphaproteobacteria</taxon>
        <taxon>Hyphomicrobiales</taxon>
        <taxon>Brucellaceae</taxon>
        <taxon>Falsochrobactrum</taxon>
    </lineage>
</organism>
<keyword evidence="1 3" id="KW-0963">Cytoplasm</keyword>